<sequence>MVRRVLDRRAFLFRSGALGCSLAASPLLTPVTLAAAPWDTRLVVIILRGAMDGLDVVQPYGDPELAALRPTLRTGEAGGAADLDGFYALHPGLADLLPLWDRGELSFAHAVSTPYRDKRSHFDGQDLLEAGTGFAPGEPAPRDGWLNRMLQAVPGVSAETAYAVGAGEMLLLNGAAPTASWSPDQELTLSPQARRLIELVYETDPLFHANVLEAIQLTAAMEAQAAADAAAPDDAADDPDDLDGDAPMMAAMDAPEGNAPHLRLARFTAERLRGEARVAAFSINGWDTHANQGNALKKPLAALAETILSLRAELGSVWGQTAVLAVTEFGRTARENGTRGTDHGTGGAMVMAGGAVRGGRVHGLWPGLAEADLYARRDLMPTADVRAYAAQVMRGITGLDTRVMEQAVFPGVDLSGAPEPGKLIV</sequence>
<evidence type="ECO:0000313" key="4">
    <source>
        <dbReference type="Proteomes" id="UP000219050"/>
    </source>
</evidence>
<proteinExistence type="predicted"/>
<feature type="signal peptide" evidence="2">
    <location>
        <begin position="1"/>
        <end position="35"/>
    </location>
</feature>
<feature type="chain" id="PRO_5013307815" evidence="2">
    <location>
        <begin position="36"/>
        <end position="425"/>
    </location>
</feature>
<protein>
    <submittedName>
        <fullName evidence="3">Twin-arginine translocation pathway signal</fullName>
    </submittedName>
</protein>
<dbReference type="PANTHER" id="PTHR43737:SF1">
    <property type="entry name" value="DUF1501 DOMAIN-CONTAINING PROTEIN"/>
    <property type="match status" value="1"/>
</dbReference>
<dbReference type="AlphaFoldDB" id="A0A291M3C0"/>
<dbReference type="PANTHER" id="PTHR43737">
    <property type="entry name" value="BLL7424 PROTEIN"/>
    <property type="match status" value="1"/>
</dbReference>
<accession>A0A291M3C0</accession>
<feature type="region of interest" description="Disordered" evidence="1">
    <location>
        <begin position="228"/>
        <end position="249"/>
    </location>
</feature>
<gene>
    <name evidence="3" type="ORF">CBW24_11470</name>
</gene>
<dbReference type="Pfam" id="PF07394">
    <property type="entry name" value="DUF1501"/>
    <property type="match status" value="1"/>
</dbReference>
<feature type="compositionally biased region" description="Acidic residues" evidence="1">
    <location>
        <begin position="234"/>
        <end position="244"/>
    </location>
</feature>
<organism evidence="3 4">
    <name type="scientific">Pacificitalea manganoxidans</name>
    <dbReference type="NCBI Taxonomy" id="1411902"/>
    <lineage>
        <taxon>Bacteria</taxon>
        <taxon>Pseudomonadati</taxon>
        <taxon>Pseudomonadota</taxon>
        <taxon>Alphaproteobacteria</taxon>
        <taxon>Rhodobacterales</taxon>
        <taxon>Paracoccaceae</taxon>
        <taxon>Pacificitalea</taxon>
    </lineage>
</organism>
<dbReference type="KEGG" id="cmag:CBW24_11470"/>
<evidence type="ECO:0000313" key="3">
    <source>
        <dbReference type="EMBL" id="ATI43429.1"/>
    </source>
</evidence>
<evidence type="ECO:0000256" key="2">
    <source>
        <dbReference type="SAM" id="SignalP"/>
    </source>
</evidence>
<evidence type="ECO:0000256" key="1">
    <source>
        <dbReference type="SAM" id="MobiDB-lite"/>
    </source>
</evidence>
<keyword evidence="4" id="KW-1185">Reference proteome</keyword>
<dbReference type="EMBL" id="CP021404">
    <property type="protein sequence ID" value="ATI43429.1"/>
    <property type="molecule type" value="Genomic_DNA"/>
</dbReference>
<dbReference type="Proteomes" id="UP000219050">
    <property type="component" value="Chromosome"/>
</dbReference>
<name>A0A291M3C0_9RHOB</name>
<dbReference type="InterPro" id="IPR010869">
    <property type="entry name" value="DUF1501"/>
</dbReference>
<reference evidence="3 4" key="1">
    <citation type="submission" date="2017-05" db="EMBL/GenBank/DDBJ databases">
        <title>Comparative genomic and metabolic analysis of manganese-oxidizing mechanisms in Celeribater manganoxidans DY25T: its adaption to the environment of polymetallic nodule.</title>
        <authorList>
            <person name="Wang X."/>
        </authorList>
    </citation>
    <scope>NUCLEOTIDE SEQUENCE [LARGE SCALE GENOMIC DNA]</scope>
    <source>
        <strain evidence="3 4">DY25</strain>
    </source>
</reference>
<dbReference type="OrthoDB" id="9779968at2"/>
<keyword evidence="2" id="KW-0732">Signal</keyword>
<dbReference type="PROSITE" id="PS51318">
    <property type="entry name" value="TAT"/>
    <property type="match status" value="1"/>
</dbReference>
<dbReference type="InterPro" id="IPR006311">
    <property type="entry name" value="TAT_signal"/>
</dbReference>